<dbReference type="InterPro" id="IPR027417">
    <property type="entry name" value="P-loop_NTPase"/>
</dbReference>
<evidence type="ECO:0000256" key="2">
    <source>
        <dbReference type="ARBA" id="ARBA00004496"/>
    </source>
</evidence>
<dbReference type="PANTHER" id="PTHR43505:SF1">
    <property type="entry name" value="REVERSE GYRASE"/>
    <property type="match status" value="1"/>
</dbReference>
<dbReference type="InterPro" id="IPR006171">
    <property type="entry name" value="TOPRIM_dom"/>
</dbReference>
<dbReference type="InterPro" id="IPR013824">
    <property type="entry name" value="Topo_IA_cen_sub1"/>
</dbReference>
<keyword evidence="9 16" id="KW-0067">ATP-binding</keyword>
<dbReference type="Pfam" id="PF01751">
    <property type="entry name" value="Toprim"/>
    <property type="match status" value="1"/>
</dbReference>
<dbReference type="CDD" id="cd00186">
    <property type="entry name" value="TOP1Ac"/>
    <property type="match status" value="1"/>
</dbReference>
<keyword evidence="7 16" id="KW-0863">Zinc-finger</keyword>
<evidence type="ECO:0000256" key="16">
    <source>
        <dbReference type="HAMAP-Rule" id="MF_01125"/>
    </source>
</evidence>
<evidence type="ECO:0000259" key="18">
    <source>
        <dbReference type="PROSITE" id="PS50880"/>
    </source>
</evidence>
<dbReference type="GO" id="GO:0008270">
    <property type="term" value="F:zinc ion binding"/>
    <property type="evidence" value="ECO:0007669"/>
    <property type="project" value="UniProtKB-UniRule"/>
</dbReference>
<dbReference type="EMBL" id="DQTV01000044">
    <property type="protein sequence ID" value="HIP56869.1"/>
    <property type="molecule type" value="Genomic_DNA"/>
</dbReference>
<dbReference type="PROSITE" id="PS52036">
    <property type="entry name" value="ZF_RG_N"/>
    <property type="match status" value="1"/>
</dbReference>
<dbReference type="PROSITE" id="PS52039">
    <property type="entry name" value="TOPO_IA_2"/>
    <property type="match status" value="1"/>
</dbReference>
<comment type="caution">
    <text evidence="22">The sequence shown here is derived from an EMBL/GenBank/DDBJ whole genome shotgun (WGS) entry which is preliminary data.</text>
</comment>
<feature type="domain" description="Helicase ATP-binding" evidence="19">
    <location>
        <begin position="119"/>
        <end position="382"/>
    </location>
</feature>
<dbReference type="GO" id="GO:0160097">
    <property type="term" value="F:reverse gyrase activity"/>
    <property type="evidence" value="ECO:0007669"/>
    <property type="project" value="UniProtKB-UniRule"/>
</dbReference>
<evidence type="ECO:0000256" key="14">
    <source>
        <dbReference type="ARBA" id="ARBA00043976"/>
    </source>
</evidence>
<dbReference type="PROSITE" id="PS51192">
    <property type="entry name" value="HELICASE_ATP_BIND_1"/>
    <property type="match status" value="1"/>
</dbReference>
<dbReference type="Gene3D" id="2.60.510.20">
    <property type="match status" value="1"/>
</dbReference>
<dbReference type="GO" id="GO:0008094">
    <property type="term" value="F:ATP-dependent activity, acting on DNA"/>
    <property type="evidence" value="ECO:0007669"/>
    <property type="project" value="UniProtKB-UniRule"/>
</dbReference>
<dbReference type="InterPro" id="IPR014001">
    <property type="entry name" value="Helicase_ATP-bd"/>
</dbReference>
<dbReference type="SUPFAM" id="SSF56712">
    <property type="entry name" value="Prokaryotic type I DNA topoisomerase"/>
    <property type="match status" value="1"/>
</dbReference>
<dbReference type="Gene3D" id="3.40.50.300">
    <property type="entry name" value="P-loop containing nucleotide triphosphate hydrolases"/>
    <property type="match status" value="3"/>
</dbReference>
<evidence type="ECO:0000256" key="8">
    <source>
        <dbReference type="ARBA" id="ARBA00022833"/>
    </source>
</evidence>
<feature type="binding site" evidence="16">
    <location>
        <position position="115"/>
    </location>
    <ligand>
        <name>ATP</name>
        <dbReference type="ChEBI" id="CHEBI:30616"/>
    </ligand>
</feature>
<dbReference type="InterPro" id="IPR023405">
    <property type="entry name" value="Topo_IA_core_domain"/>
</dbReference>
<dbReference type="GO" id="GO:0006260">
    <property type="term" value="P:DNA replication"/>
    <property type="evidence" value="ECO:0007669"/>
    <property type="project" value="UniProtKB-UniRule"/>
</dbReference>
<dbReference type="SMART" id="SM00487">
    <property type="entry name" value="DEXDc"/>
    <property type="match status" value="1"/>
</dbReference>
<keyword evidence="11 16" id="KW-0799">Topoisomerase</keyword>
<keyword evidence="4 16" id="KW-0963">Cytoplasm</keyword>
<dbReference type="PANTHER" id="PTHR43505">
    <property type="entry name" value="REVERSE GYRASE"/>
    <property type="match status" value="1"/>
</dbReference>
<comment type="subunit">
    <text evidence="3 16">Monomer.</text>
</comment>
<dbReference type="InterPro" id="IPR013826">
    <property type="entry name" value="Topo_IA_cen_sub3"/>
</dbReference>
<dbReference type="GO" id="GO:0005737">
    <property type="term" value="C:cytoplasm"/>
    <property type="evidence" value="ECO:0007669"/>
    <property type="project" value="UniProtKB-SubCell"/>
</dbReference>
<evidence type="ECO:0000256" key="4">
    <source>
        <dbReference type="ARBA" id="ARBA00022490"/>
    </source>
</evidence>
<evidence type="ECO:0000259" key="19">
    <source>
        <dbReference type="PROSITE" id="PS51192"/>
    </source>
</evidence>
<dbReference type="Gene3D" id="1.10.460.10">
    <property type="entry name" value="Topoisomerase I, domain 2"/>
    <property type="match status" value="1"/>
</dbReference>
<keyword evidence="8 16" id="KW-0862">Zinc</keyword>
<dbReference type="InterPro" id="IPR005736">
    <property type="entry name" value="Reverse_gyrase"/>
</dbReference>
<dbReference type="Pfam" id="PF01131">
    <property type="entry name" value="Topoisom_bac"/>
    <property type="match status" value="1"/>
</dbReference>
<keyword evidence="13 16" id="KW-0413">Isomerase</keyword>
<dbReference type="InterPro" id="IPR013497">
    <property type="entry name" value="Topo_IA_cen"/>
</dbReference>
<sequence length="1369" mass="155221">MVNTVSSGIPPVVRIEVRSKEDLERLNLSRGIYQSLCINCGGEIDDVRLLYRNACSRCMRTPEIVKVMSFSELAKYVKDVKPGSKLEMMIKIEEFVNGLEDYFVKSVGSKPWSIQRSWMYRIAQRQSFAMIAPTGVGKTTFGLVAAIYMASMGMKTYIVVPTTVLVMQYEERLLNFISKLMKDPHIAPKVRNIRVLAIHSKIPSKKRIELENAVRQGEFEILITTSNYLQRKFDTVFKPLLSKNMFIDFVFVDDVDAIMKGSKAIELILKLIGFDDNDIKLAYDAIDLKQRMTACERVLHEYRRVCREVELGRKSREAITEIIEKHQRCFVDGKPIDLVLEDIHRTIVTKRQRCGFLVLSSATGKARGKRVRLFRELLGFSIGTRAEVYRNIVDTYIIPKESSIEELVLRLVKRLGSGGLIFVSADRGIEYAEQLAAYLRENGILADTLVSGKQLNLVKFAEGALDVLVGVAVYYGLLTRGIDLPERVRYAIFVGVPRHKVSLTRVEYSPATILRLISVLVEVVPETYRSELTKLATVLRRIMRRLSPKAVQSLVERVEQGEVSTKYEEALKKAHDMIAELLSKKEIIEALQRSPRTAIIREGDQLYILIPDAPTYIQASGRTSRLFAGGVTRGLSIVIVDDMRLLHGLEHRLKLYIEDFRFVPFDELNLEEVLRQIDEDRAFVREVRSGRVMLEHLGRELVKTALLVVESPNKARTIAKFFGRPSTLELDGIRAYEVDIGSLHLIIVASGGHVFDIVEEDISANNIYGVLKVPSNGKVRFLPVYGYLKRCLLCGHQFVKGEKCPLCGSTRIKDSKTTIEVLQRLALEVDEVLIGTDPDAEGEKIGYDIALALAPYAKEIKRIEFHEVTRKAILNALNSPRGIDMRLVEAQITRRVEDRWIGFALSNYVTMKLSELLQVKGRLSAGRVQTPTLGRVIELFLHRLKSMRKSVFLYVGNLVIEIPRALFESAIGEKVRKVELNKLKVVLKPVQVEVVEIPPPPPFTTDTLLAEASQVFGFGAPETMRLAQELFEMGLITYHRTDSTRISPTGIGIAREYLQTVFSDEAQTLFVPRTWGEGGAHEGIRPTRPIDSERLRELIAEGVIELAARITSKHYQLYDLIFRRFIASQMRSAVVERTTYLIEVYYVKEGMPIKIFETTASIITDVLYPGFMLIYMPLRVMPLPKEIVELTPHSIKSKSVSDVVLPSQGDIVKWMREVGIGRPSTYAKIVEVLLRRGYVAQRRGKDVLVPRMKGMLVYAVLAGLNLPETRNELLSEIDRIIDMIVRRVKLRNVEPEVLKKVLAEAVKQAKHGIVSMVSLDRTSELQKAMNLIEKGEVEYEDVLNELFKEMCENLLIPEFKYVPKEVCTA</sequence>
<dbReference type="Gene3D" id="1.10.290.10">
    <property type="entry name" value="Topoisomerase I, domain 4"/>
    <property type="match status" value="1"/>
</dbReference>
<evidence type="ECO:0000256" key="11">
    <source>
        <dbReference type="ARBA" id="ARBA00023029"/>
    </source>
</evidence>
<dbReference type="CDD" id="cd03361">
    <property type="entry name" value="TOPRIM_TopoIA_RevGyr"/>
    <property type="match status" value="1"/>
</dbReference>
<keyword evidence="12 16" id="KW-0238">DNA-binding</keyword>
<dbReference type="HAMAP" id="MF_01125">
    <property type="entry name" value="Reverse_gyrase"/>
    <property type="match status" value="1"/>
</dbReference>
<keyword evidence="16 22" id="KW-0378">Hydrolase</keyword>
<feature type="domain" description="RG N-terminal-type" evidence="20">
    <location>
        <begin position="27"/>
        <end position="67"/>
    </location>
</feature>
<dbReference type="Pfam" id="PF00270">
    <property type="entry name" value="DEAD"/>
    <property type="match status" value="1"/>
</dbReference>
<dbReference type="SMART" id="SM00436">
    <property type="entry name" value="TOP1Bc"/>
    <property type="match status" value="1"/>
</dbReference>
<feature type="active site" description="O-(5'-phospho-DNA)-tyrosine intermediate" evidence="16">
    <location>
        <position position="1038"/>
    </location>
</feature>
<dbReference type="PROSITE" id="PS52037">
    <property type="entry name" value="ZF_RG_C"/>
    <property type="match status" value="1"/>
</dbReference>
<dbReference type="InterPro" id="IPR003601">
    <property type="entry name" value="Topo_IA_2"/>
</dbReference>
<evidence type="ECO:0000256" key="15">
    <source>
        <dbReference type="ARBA" id="ARBA00049360"/>
    </source>
</evidence>
<protein>
    <recommendedName>
        <fullName evidence="16 17">Reverse gyrase</fullName>
        <ecNumber evidence="16">5.6.2.-</ecNumber>
    </recommendedName>
</protein>
<name>A0A833DU56_9CREN</name>
<dbReference type="PROSITE" id="PS50880">
    <property type="entry name" value="TOPRIM"/>
    <property type="match status" value="1"/>
</dbReference>
<evidence type="ECO:0000256" key="3">
    <source>
        <dbReference type="ARBA" id="ARBA00011245"/>
    </source>
</evidence>
<dbReference type="InterPro" id="IPR011545">
    <property type="entry name" value="DEAD/DEAH_box_helicase_dom"/>
</dbReference>
<feature type="domain" description="Toprim" evidence="18">
    <location>
        <begin position="704"/>
        <end position="868"/>
    </location>
</feature>
<comment type="function">
    <text evidence="17">Modifies the topological state of DNA by introducing positive supercoils in an ATP-dependent process, increasing the linking number in steps of +1. Binds to single-stranded DNA, transiently cleaves and then rejoins the ends, introducing a positive supercoil in the process. The scissile phosphodiester is attacked by the catalytic tyrosine of the enzyme, resulting in the formation of a DNA-(5'-phosphotyrosyl)-enzyme intermediate. Involved in rewinding DNA strands in regions of the chromosome that have opened up to allow replication, transcription, DNA repair and/or for DNA protection.</text>
</comment>
<comment type="cofactor">
    <cofactor evidence="16">
        <name>Zn(2+)</name>
        <dbReference type="ChEBI" id="CHEBI:29105"/>
    </cofactor>
    <text evidence="16">Binds 1 or 2 zinc ions per subunit.</text>
</comment>
<comment type="cofactor">
    <cofactor evidence="1">
        <name>Mg(2+)</name>
        <dbReference type="ChEBI" id="CHEBI:18420"/>
    </cofactor>
</comment>
<feature type="region of interest" description="Topoisomerase I" evidence="16">
    <location>
        <begin position="700"/>
        <end position="1369"/>
    </location>
</feature>
<dbReference type="InterPro" id="IPR040569">
    <property type="entry name" value="Znf_Rg"/>
</dbReference>
<dbReference type="GO" id="GO:0006265">
    <property type="term" value="P:DNA topological change"/>
    <property type="evidence" value="ECO:0007669"/>
    <property type="project" value="UniProtKB-UniRule"/>
</dbReference>
<comment type="domain">
    <text evidence="16">Introduction of positive supercoils requires the cooperation of both domains. The helicase-like domain probably does not directly unwind DNA, but more likely acts by driving ATP-dependent conformational changes within the whole enzyme. A beta hairpin in the 'latch' region of the N-terminal domain plays a regulatory role in the enzyme, repressing topoisomerase activity in the absence of ATP and preventing the enzyme from acting as an ATP-independent relaxing enzyme; it also helps to coordinate nucleotide hydrolysis by the ATPase domain with the supercoiling activity of the topoisomerase domain.</text>
</comment>
<accession>A0A833DU56</accession>
<dbReference type="PRINTS" id="PR00417">
    <property type="entry name" value="PRTPISMRASEI"/>
</dbReference>
<dbReference type="GO" id="GO:0016787">
    <property type="term" value="F:hydrolase activity"/>
    <property type="evidence" value="ECO:0007669"/>
    <property type="project" value="UniProtKB-KW"/>
</dbReference>
<evidence type="ECO:0000256" key="1">
    <source>
        <dbReference type="ARBA" id="ARBA00001946"/>
    </source>
</evidence>
<evidence type="ECO:0000259" key="21">
    <source>
        <dbReference type="PROSITE" id="PS52039"/>
    </source>
</evidence>
<feature type="domain" description="Topo IA-type catalytic" evidence="21">
    <location>
        <begin position="884"/>
        <end position="1355"/>
    </location>
</feature>
<keyword evidence="5 16" id="KW-0479">Metal-binding</keyword>
<evidence type="ECO:0000256" key="13">
    <source>
        <dbReference type="ARBA" id="ARBA00023235"/>
    </source>
</evidence>
<dbReference type="SUPFAM" id="SSF52540">
    <property type="entry name" value="P-loop containing nucleoside triphosphate hydrolases"/>
    <property type="match status" value="2"/>
</dbReference>
<evidence type="ECO:0000313" key="23">
    <source>
        <dbReference type="Proteomes" id="UP000605805"/>
    </source>
</evidence>
<dbReference type="Proteomes" id="UP000605805">
    <property type="component" value="Unassembled WGS sequence"/>
</dbReference>
<proteinExistence type="inferred from homology"/>
<dbReference type="NCBIfam" id="TIGR01054">
    <property type="entry name" value="rgy"/>
    <property type="match status" value="1"/>
</dbReference>
<evidence type="ECO:0000256" key="7">
    <source>
        <dbReference type="ARBA" id="ARBA00022771"/>
    </source>
</evidence>
<comment type="miscellaneous">
    <text evidence="16">This enzyme is the only unique feature of hyperthermophilic bacteria/archaea known and seems to be essential for adaptation to life at high temperatures. It may play a role in stabilization of DNA at high temperatures.</text>
</comment>
<keyword evidence="6 16" id="KW-0547">Nucleotide-binding</keyword>
<dbReference type="InterPro" id="IPR034142">
    <property type="entry name" value="TOPRIM_RevGyr"/>
</dbReference>
<comment type="similarity">
    <text evidence="16">In the C-terminal section; belongs to the type IA topoisomerase family.</text>
</comment>
<dbReference type="GO" id="GO:0003677">
    <property type="term" value="F:DNA binding"/>
    <property type="evidence" value="ECO:0007669"/>
    <property type="project" value="UniProtKB-UniRule"/>
</dbReference>
<dbReference type="SMART" id="SM00437">
    <property type="entry name" value="TOP1Ac"/>
    <property type="match status" value="1"/>
</dbReference>
<evidence type="ECO:0000256" key="10">
    <source>
        <dbReference type="ARBA" id="ARBA00022842"/>
    </source>
</evidence>
<dbReference type="CDD" id="cd17924">
    <property type="entry name" value="DDXDc_reverse_gyrase"/>
    <property type="match status" value="1"/>
</dbReference>
<dbReference type="InterPro" id="IPR003602">
    <property type="entry name" value="Topo_IA_DNA-bd_dom"/>
</dbReference>
<keyword evidence="10" id="KW-0460">Magnesium</keyword>
<evidence type="ECO:0000256" key="5">
    <source>
        <dbReference type="ARBA" id="ARBA00022723"/>
    </source>
</evidence>
<evidence type="ECO:0000256" key="9">
    <source>
        <dbReference type="ARBA" id="ARBA00022840"/>
    </source>
</evidence>
<comment type="similarity">
    <text evidence="14 16">In the N-terminal section; belongs to the DEAD box helicase family. DDVD subfamily.</text>
</comment>
<evidence type="ECO:0000313" key="22">
    <source>
        <dbReference type="EMBL" id="HIP56869.1"/>
    </source>
</evidence>
<evidence type="ECO:0000259" key="20">
    <source>
        <dbReference type="PROSITE" id="PS52036"/>
    </source>
</evidence>
<evidence type="ECO:0000256" key="17">
    <source>
        <dbReference type="RuleBase" id="RU004026"/>
    </source>
</evidence>
<dbReference type="GO" id="GO:0005524">
    <property type="term" value="F:ATP binding"/>
    <property type="evidence" value="ECO:0007669"/>
    <property type="project" value="UniProtKB-UniRule"/>
</dbReference>
<reference evidence="22" key="1">
    <citation type="journal article" date="2020" name="ISME J.">
        <title>Gammaproteobacteria mediating utilization of methyl-, sulfur- and petroleum organic compounds in deep ocean hydrothermal plumes.</title>
        <authorList>
            <person name="Zhou Z."/>
            <person name="Liu Y."/>
            <person name="Pan J."/>
            <person name="Cron B.R."/>
            <person name="Toner B.M."/>
            <person name="Anantharaman K."/>
            <person name="Breier J.A."/>
            <person name="Dick G.J."/>
            <person name="Li M."/>
        </authorList>
    </citation>
    <scope>NUCLEOTIDE SEQUENCE</scope>
    <source>
        <strain evidence="22">SZUA-1435</strain>
    </source>
</reference>
<comment type="catalytic activity">
    <reaction evidence="15 16 17">
        <text>ATP + H2O = ADP + phosphate + H(+)</text>
        <dbReference type="Rhea" id="RHEA:13065"/>
        <dbReference type="ChEBI" id="CHEBI:15377"/>
        <dbReference type="ChEBI" id="CHEBI:15378"/>
        <dbReference type="ChEBI" id="CHEBI:30616"/>
        <dbReference type="ChEBI" id="CHEBI:43474"/>
        <dbReference type="ChEBI" id="CHEBI:456216"/>
    </reaction>
</comment>
<organism evidence="22 23">
    <name type="scientific">Ignisphaera aggregans</name>
    <dbReference type="NCBI Taxonomy" id="334771"/>
    <lineage>
        <taxon>Archaea</taxon>
        <taxon>Thermoproteota</taxon>
        <taxon>Thermoprotei</taxon>
        <taxon>Desulfurococcales</taxon>
        <taxon>Desulfurococcaceae</taxon>
        <taxon>Ignisphaera</taxon>
    </lineage>
</organism>
<dbReference type="SMART" id="SM00493">
    <property type="entry name" value="TOPRIM"/>
    <property type="match status" value="1"/>
</dbReference>
<evidence type="ECO:0000256" key="6">
    <source>
        <dbReference type="ARBA" id="ARBA00022741"/>
    </source>
</evidence>
<evidence type="ECO:0000256" key="12">
    <source>
        <dbReference type="ARBA" id="ARBA00023125"/>
    </source>
</evidence>
<dbReference type="Gene3D" id="3.40.50.140">
    <property type="match status" value="1"/>
</dbReference>
<comment type="function">
    <text evidence="16">Modifies the topological state of DNA by introducing positive supercoils in an ATP-dependent process, increasing the linking number in steps of +1. Binds to single-stranded DNA, transiently cleaves and then rejoins the ends, introducing a positive supercoil in the process. The scissile phosphodiester is attacked by the catalytic tyrosine of the enzyme, resulting in the formation of a DNA-(5'-phosphotyrosyl)-enzyme intermediate. Probably involved in rewinding DNA strands in regions of the chromosome that have opened up to allow replication, transcription, DNA repair and/or for DNA protection.</text>
</comment>
<gene>
    <name evidence="16 22" type="primary">rgy</name>
    <name evidence="22" type="ORF">EYH02_02200</name>
</gene>
<dbReference type="EC" id="5.6.2.-" evidence="16"/>
<comment type="subcellular location">
    <subcellularLocation>
        <location evidence="2 16">Cytoplasm</location>
    </subcellularLocation>
</comment>
<dbReference type="CDD" id="cd18798">
    <property type="entry name" value="SF2_C_reverse_gyrase"/>
    <property type="match status" value="1"/>
</dbReference>